<dbReference type="EMBL" id="KV442036">
    <property type="protein sequence ID" value="OAQ30190.1"/>
    <property type="molecule type" value="Genomic_DNA"/>
</dbReference>
<proteinExistence type="predicted"/>
<evidence type="ECO:0000313" key="1">
    <source>
        <dbReference type="EMBL" id="OAQ30190.1"/>
    </source>
</evidence>
<dbReference type="OrthoDB" id="3044029at2759"/>
<gene>
    <name evidence="1" type="ORF">K457DRAFT_73987</name>
</gene>
<keyword evidence="2" id="KW-1185">Reference proteome</keyword>
<name>A0A197JY87_9FUNG</name>
<sequence>SGKTIVLKSANEYCLFLPRWRGQTIRDSGNSAVAYCNKPTSQAPDARILSKRFIRSLNFKHNTHREYVQITGKFNRRSYDLRRHDGGGQYDMEFPPGAKCSGHPYFVELVEPKIERYCLRCCKHKKDCPTHMSTDGCLKVIGGKYH</sequence>
<dbReference type="STRING" id="1314771.A0A197JY87"/>
<protein>
    <submittedName>
        <fullName evidence="1">Uncharacterized protein</fullName>
    </submittedName>
</protein>
<dbReference type="Proteomes" id="UP000078512">
    <property type="component" value="Unassembled WGS sequence"/>
</dbReference>
<dbReference type="AlphaFoldDB" id="A0A197JY87"/>
<organism evidence="1 2">
    <name type="scientific">Linnemannia elongata AG-77</name>
    <dbReference type="NCBI Taxonomy" id="1314771"/>
    <lineage>
        <taxon>Eukaryota</taxon>
        <taxon>Fungi</taxon>
        <taxon>Fungi incertae sedis</taxon>
        <taxon>Mucoromycota</taxon>
        <taxon>Mortierellomycotina</taxon>
        <taxon>Mortierellomycetes</taxon>
        <taxon>Mortierellales</taxon>
        <taxon>Mortierellaceae</taxon>
        <taxon>Linnemannia</taxon>
    </lineage>
</organism>
<reference evidence="1 2" key="1">
    <citation type="submission" date="2016-05" db="EMBL/GenBank/DDBJ databases">
        <title>Genome sequencing reveals origins of a unique bacterial endosymbiosis in the earliest lineages of terrestrial Fungi.</title>
        <authorList>
            <consortium name="DOE Joint Genome Institute"/>
            <person name="Uehling J."/>
            <person name="Gryganskyi A."/>
            <person name="Hameed K."/>
            <person name="Tschaplinski T."/>
            <person name="Misztal P."/>
            <person name="Wu S."/>
            <person name="Desiro A."/>
            <person name="Vande Pol N."/>
            <person name="Du Z.-Y."/>
            <person name="Zienkiewicz A."/>
            <person name="Zienkiewicz K."/>
            <person name="Morin E."/>
            <person name="Tisserant E."/>
            <person name="Splivallo R."/>
            <person name="Hainaut M."/>
            <person name="Henrissat B."/>
            <person name="Ohm R."/>
            <person name="Kuo A."/>
            <person name="Yan J."/>
            <person name="Lipzen A."/>
            <person name="Nolan M."/>
            <person name="Labutti K."/>
            <person name="Barry K."/>
            <person name="Goldstein A."/>
            <person name="Labbe J."/>
            <person name="Schadt C."/>
            <person name="Tuskan G."/>
            <person name="Grigoriev I."/>
            <person name="Martin F."/>
            <person name="Vilgalys R."/>
            <person name="Bonito G."/>
        </authorList>
    </citation>
    <scope>NUCLEOTIDE SEQUENCE [LARGE SCALE GENOMIC DNA]</scope>
    <source>
        <strain evidence="1 2">AG-77</strain>
    </source>
</reference>
<feature type="non-terminal residue" evidence="1">
    <location>
        <position position="1"/>
    </location>
</feature>
<evidence type="ECO:0000313" key="2">
    <source>
        <dbReference type="Proteomes" id="UP000078512"/>
    </source>
</evidence>
<accession>A0A197JY87</accession>